<evidence type="ECO:0000256" key="1">
    <source>
        <dbReference type="ARBA" id="ARBA00004127"/>
    </source>
</evidence>
<dbReference type="GO" id="GO:0050479">
    <property type="term" value="F:glyceryl-ether monooxygenase activity"/>
    <property type="evidence" value="ECO:0007669"/>
    <property type="project" value="TreeGrafter"/>
</dbReference>
<dbReference type="InterPro" id="IPR006694">
    <property type="entry name" value="Fatty_acid_hydroxylase"/>
</dbReference>
<evidence type="ECO:0000256" key="2">
    <source>
        <dbReference type="ARBA" id="ARBA00022692"/>
    </source>
</evidence>
<protein>
    <submittedName>
        <fullName evidence="9">Sterol desaturase family protein</fullName>
    </submittedName>
</protein>
<gene>
    <name evidence="9" type="ORF">I6I07_08285</name>
</gene>
<comment type="subcellular location">
    <subcellularLocation>
        <location evidence="1">Endomembrane system</location>
        <topology evidence="1">Multi-pass membrane protein</topology>
    </subcellularLocation>
</comment>
<evidence type="ECO:0000313" key="10">
    <source>
        <dbReference type="Proteomes" id="UP000595231"/>
    </source>
</evidence>
<evidence type="ECO:0000256" key="5">
    <source>
        <dbReference type="ARBA" id="ARBA00023098"/>
    </source>
</evidence>
<dbReference type="EMBL" id="CP065997">
    <property type="protein sequence ID" value="QQB36587.1"/>
    <property type="molecule type" value="Genomic_DNA"/>
</dbReference>
<dbReference type="PANTHER" id="PTHR21624">
    <property type="entry name" value="STEROL DESATURASE-RELATED PROTEIN"/>
    <property type="match status" value="1"/>
</dbReference>
<evidence type="ECO:0000256" key="4">
    <source>
        <dbReference type="ARBA" id="ARBA00023002"/>
    </source>
</evidence>
<evidence type="ECO:0000256" key="7">
    <source>
        <dbReference type="SAM" id="Phobius"/>
    </source>
</evidence>
<evidence type="ECO:0000256" key="6">
    <source>
        <dbReference type="ARBA" id="ARBA00023136"/>
    </source>
</evidence>
<dbReference type="Proteomes" id="UP000595231">
    <property type="component" value="Chromosome"/>
</dbReference>
<dbReference type="GO" id="GO:0008610">
    <property type="term" value="P:lipid biosynthetic process"/>
    <property type="evidence" value="ECO:0007669"/>
    <property type="project" value="InterPro"/>
</dbReference>
<feature type="transmembrane region" description="Helical" evidence="7">
    <location>
        <begin position="180"/>
        <end position="200"/>
    </location>
</feature>
<dbReference type="GO" id="GO:0005506">
    <property type="term" value="F:iron ion binding"/>
    <property type="evidence" value="ECO:0007669"/>
    <property type="project" value="InterPro"/>
</dbReference>
<dbReference type="InterPro" id="IPR051689">
    <property type="entry name" value="Sterol_desaturase/TMEM195"/>
</dbReference>
<dbReference type="RefSeq" id="WP_198486278.1">
    <property type="nucleotide sequence ID" value="NZ_CP065997.1"/>
</dbReference>
<keyword evidence="5" id="KW-0443">Lipid metabolism</keyword>
<dbReference type="AlphaFoldDB" id="A0A7T4B6J6"/>
<dbReference type="Pfam" id="PF04116">
    <property type="entry name" value="FA_hydroxylase"/>
    <property type="match status" value="1"/>
</dbReference>
<feature type="domain" description="Fatty acid hydroxylase" evidence="8">
    <location>
        <begin position="186"/>
        <end position="320"/>
    </location>
</feature>
<keyword evidence="6 7" id="KW-0472">Membrane</keyword>
<dbReference type="GO" id="GO:0006643">
    <property type="term" value="P:membrane lipid metabolic process"/>
    <property type="evidence" value="ECO:0007669"/>
    <property type="project" value="TreeGrafter"/>
</dbReference>
<organism evidence="9 10">
    <name type="scientific">Achromobacter deleyi</name>
    <dbReference type="NCBI Taxonomy" id="1353891"/>
    <lineage>
        <taxon>Bacteria</taxon>
        <taxon>Pseudomonadati</taxon>
        <taxon>Pseudomonadota</taxon>
        <taxon>Betaproteobacteria</taxon>
        <taxon>Burkholderiales</taxon>
        <taxon>Alcaligenaceae</taxon>
        <taxon>Achromobacter</taxon>
    </lineage>
</organism>
<dbReference type="PANTHER" id="PTHR21624:SF1">
    <property type="entry name" value="ALKYLGLYCEROL MONOOXYGENASE"/>
    <property type="match status" value="1"/>
</dbReference>
<evidence type="ECO:0000259" key="8">
    <source>
        <dbReference type="Pfam" id="PF04116"/>
    </source>
</evidence>
<keyword evidence="4" id="KW-0560">Oxidoreductase</keyword>
<proteinExistence type="predicted"/>
<accession>A0A7T4B6J6</accession>
<feature type="transmembrane region" description="Helical" evidence="7">
    <location>
        <begin position="85"/>
        <end position="110"/>
    </location>
</feature>
<reference evidence="9 10" key="1">
    <citation type="submission" date="2020-12" db="EMBL/GenBank/DDBJ databases">
        <title>FDA dAtabase for Regulatory Grade micrObial Sequences (FDA-ARGOS): Supporting development and validation of Infectious Disease Dx tests.</title>
        <authorList>
            <person name="Sproer C."/>
            <person name="Gronow S."/>
            <person name="Severitt S."/>
            <person name="Schroder I."/>
            <person name="Tallon L."/>
            <person name="Sadzewicz L."/>
            <person name="Zhao X."/>
            <person name="Boylan J."/>
            <person name="Ott S."/>
            <person name="Bowen H."/>
            <person name="Vavikolanu K."/>
            <person name="Mehta A."/>
            <person name="Aluvathingal J."/>
            <person name="Nadendla S."/>
            <person name="Lowell S."/>
            <person name="Myers T."/>
            <person name="Yan Y."/>
            <person name="Sichtig H."/>
        </authorList>
    </citation>
    <scope>NUCLEOTIDE SEQUENCE [LARGE SCALE GENOMIC DNA]</scope>
    <source>
        <strain evidence="9 10">FDAARGOS_1050</strain>
    </source>
</reference>
<keyword evidence="3 7" id="KW-1133">Transmembrane helix</keyword>
<dbReference type="GO" id="GO:0016020">
    <property type="term" value="C:membrane"/>
    <property type="evidence" value="ECO:0007669"/>
    <property type="project" value="GOC"/>
</dbReference>
<evidence type="ECO:0000256" key="3">
    <source>
        <dbReference type="ARBA" id="ARBA00022989"/>
    </source>
</evidence>
<sequence>MSRSSQFLASEETPDLNFRQTMFRLGLVLVVLCIGFYIVGASGSSSLRPRLVLHYLFTSTPAAISSYASYYFYNVLEKYDFWGVVASVGFLMIIGIATALLVFEIFYYWWKRGDFRVGMRETSLYRFAFGDKSERTDLYLFLYYALSLDGLVVMALGLLGPFIIFGILVNNVQIGIGQYMPSWAAFLVFILVADFLAYWFHRFAHTTTSLWELHKFHHSALSMNLLTAHRNHPFEVAMQYPLRAIPLILVGPSIPEYVVYTMIHHAVILLQHSNFNVGFGWFGRIIVSPRFHLLHHSSKPEHFDQNYAVVFSFWDDLFGTRYKGKDIDPVYGVTDNYFNRRGFGFDMWAPFKRFWRGIFRKPVKV</sequence>
<feature type="transmembrane region" description="Helical" evidence="7">
    <location>
        <begin position="141"/>
        <end position="168"/>
    </location>
</feature>
<name>A0A7T4B6J6_9BURK</name>
<feature type="transmembrane region" description="Helical" evidence="7">
    <location>
        <begin position="52"/>
        <end position="73"/>
    </location>
</feature>
<feature type="transmembrane region" description="Helical" evidence="7">
    <location>
        <begin position="22"/>
        <end position="40"/>
    </location>
</feature>
<keyword evidence="2 7" id="KW-0812">Transmembrane</keyword>
<evidence type="ECO:0000313" key="9">
    <source>
        <dbReference type="EMBL" id="QQB36587.1"/>
    </source>
</evidence>
<dbReference type="GO" id="GO:0012505">
    <property type="term" value="C:endomembrane system"/>
    <property type="evidence" value="ECO:0007669"/>
    <property type="project" value="UniProtKB-SubCell"/>
</dbReference>